<keyword evidence="2" id="KW-0732">Signal</keyword>
<accession>A0A0C5JNQ1</accession>
<dbReference type="EMBL" id="CP010554">
    <property type="protein sequence ID" value="AJP48966.1"/>
    <property type="molecule type" value="Genomic_DNA"/>
</dbReference>
<evidence type="ECO:0000313" key="4">
    <source>
        <dbReference type="Proteomes" id="UP000061603"/>
    </source>
</evidence>
<gene>
    <name evidence="3" type="ORF">PG1C_12080</name>
</gene>
<keyword evidence="4" id="KW-1185">Reference proteome</keyword>
<organism evidence="3 4">
    <name type="scientific">Rugosibacter aromaticivorans</name>
    <dbReference type="NCBI Taxonomy" id="1565605"/>
    <lineage>
        <taxon>Bacteria</taxon>
        <taxon>Pseudomonadati</taxon>
        <taxon>Pseudomonadota</taxon>
        <taxon>Betaproteobacteria</taxon>
        <taxon>Nitrosomonadales</taxon>
        <taxon>Sterolibacteriaceae</taxon>
        <taxon>Rugosibacter</taxon>
    </lineage>
</organism>
<proteinExistence type="predicted"/>
<dbReference type="Proteomes" id="UP000061603">
    <property type="component" value="Chromosome"/>
</dbReference>
<dbReference type="AlphaFoldDB" id="A0A0C5JNQ1"/>
<feature type="region of interest" description="Disordered" evidence="1">
    <location>
        <begin position="111"/>
        <end position="154"/>
    </location>
</feature>
<feature type="compositionally biased region" description="Basic residues" evidence="1">
    <location>
        <begin position="119"/>
        <end position="154"/>
    </location>
</feature>
<dbReference type="RefSeq" id="WP_202635038.1">
    <property type="nucleotide sequence ID" value="NZ_CP010554.1"/>
</dbReference>
<protein>
    <submittedName>
        <fullName evidence="3">Uncharacterized protein</fullName>
    </submittedName>
</protein>
<evidence type="ECO:0000256" key="2">
    <source>
        <dbReference type="SAM" id="SignalP"/>
    </source>
</evidence>
<dbReference type="KEGG" id="rbu:PG1C_12080"/>
<evidence type="ECO:0000313" key="3">
    <source>
        <dbReference type="EMBL" id="AJP48966.1"/>
    </source>
</evidence>
<sequence>MFTWRLLMTGIFLSLPAIAQPIVPPEVQPTTQPVADECAQARDPAHCAARQAALITCAEKRGAEKQACLQENLPPVDCSQTDNPEECAAIEQSKEKCAGKKDAALTACLNPGATEQKAKKPRKHMKKNLGNRTGKKSGKTTRKTKPHSGAARHR</sequence>
<evidence type="ECO:0000256" key="1">
    <source>
        <dbReference type="SAM" id="MobiDB-lite"/>
    </source>
</evidence>
<dbReference type="HOGENOM" id="CLU_1702846_0_0_4"/>
<reference evidence="3 4" key="1">
    <citation type="journal article" date="2015" name="Genome Announc.">
        <title>Complete Genome Sequence of a Novel Bacterium within the Family Rhodocyclaceae That Degrades Polycyclic Aromatic Hydrocarbons.</title>
        <authorList>
            <person name="Singleton D.R."/>
            <person name="Dickey A.N."/>
            <person name="Scholl E.H."/>
            <person name="Wright F.A."/>
            <person name="Aitken M.D."/>
        </authorList>
    </citation>
    <scope>NUCLEOTIDE SEQUENCE [LARGE SCALE GENOMIC DNA]</scope>
    <source>
        <strain evidence="4">PG1-Ca6</strain>
    </source>
</reference>
<feature type="chain" id="PRO_5002178885" evidence="2">
    <location>
        <begin position="20"/>
        <end position="154"/>
    </location>
</feature>
<feature type="signal peptide" evidence="2">
    <location>
        <begin position="1"/>
        <end position="19"/>
    </location>
</feature>
<name>A0A0C5JNQ1_9PROT</name>